<name>A0A1V8NRV3_CITBR</name>
<dbReference type="EMBL" id="NAEW01000032">
    <property type="protein sequence ID" value="OQM39152.1"/>
    <property type="molecule type" value="Genomic_DNA"/>
</dbReference>
<dbReference type="InterPro" id="IPR012884">
    <property type="entry name" value="Excisionase-like"/>
</dbReference>
<dbReference type="InterPro" id="IPR009061">
    <property type="entry name" value="DNA-bd_dom_put_sf"/>
</dbReference>
<dbReference type="Pfam" id="PF07825">
    <property type="entry name" value="Exc"/>
    <property type="match status" value="1"/>
</dbReference>
<reference evidence="4 5" key="1">
    <citation type="submission" date="2017-03" db="EMBL/GenBank/DDBJ databases">
        <authorList>
            <person name="Afonso C.L."/>
            <person name="Miller P.J."/>
            <person name="Scott M.A."/>
            <person name="Spackman E."/>
            <person name="Goraichik I."/>
            <person name="Dimitrov K.M."/>
            <person name="Suarez D.L."/>
            <person name="Swayne D.E."/>
        </authorList>
    </citation>
    <scope>NUCLEOTIDE SEQUENCE [LARGE SCALE GENOMIC DNA]</scope>
    <source>
        <strain evidence="4 5">ATCC 51113</strain>
    </source>
</reference>
<keyword evidence="1" id="KW-0238">DNA-binding</keyword>
<evidence type="ECO:0000313" key="5">
    <source>
        <dbReference type="Proteomes" id="UP000192573"/>
    </source>
</evidence>
<comment type="caution">
    <text evidence="4">The sequence shown here is derived from an EMBL/GenBank/DDBJ whole genome shotgun (WGS) entry which is preliminary data.</text>
</comment>
<dbReference type="Gene3D" id="1.10.1660.20">
    <property type="match status" value="1"/>
</dbReference>
<dbReference type="SUPFAM" id="SSF46955">
    <property type="entry name" value="Putative DNA-binding domain"/>
    <property type="match status" value="1"/>
</dbReference>
<proteinExistence type="predicted"/>
<keyword evidence="2" id="KW-0233">DNA recombination</keyword>
<dbReference type="GO" id="GO:0003677">
    <property type="term" value="F:DNA binding"/>
    <property type="evidence" value="ECO:0007669"/>
    <property type="project" value="UniProtKB-KW"/>
</dbReference>
<dbReference type="GO" id="GO:0006310">
    <property type="term" value="P:DNA recombination"/>
    <property type="evidence" value="ECO:0007669"/>
    <property type="project" value="UniProtKB-KW"/>
</dbReference>
<evidence type="ECO:0000313" key="4">
    <source>
        <dbReference type="EMBL" id="OQM39152.1"/>
    </source>
</evidence>
<dbReference type="InterPro" id="IPR038137">
    <property type="entry name" value="Excisionase-like_sf"/>
</dbReference>
<sequence>MAKTILIQDWAKGPNGFGYPQSQSRLNHLAKTGQIYPPAKKDGRRWVVDEDAVFIGCVGKDEISDDLPEDAKKLVKSVINGRTTQA</sequence>
<evidence type="ECO:0000256" key="1">
    <source>
        <dbReference type="ARBA" id="ARBA00023125"/>
    </source>
</evidence>
<gene>
    <name evidence="4" type="ORF">BZK42_26535</name>
</gene>
<feature type="domain" description="Excisionase-like" evidence="3">
    <location>
        <begin position="6"/>
        <end position="55"/>
    </location>
</feature>
<accession>A0A1V8NRV3</accession>
<dbReference type="AlphaFoldDB" id="A0A1V8NRV3"/>
<protein>
    <recommendedName>
        <fullName evidence="3">Excisionase-like domain-containing protein</fullName>
    </recommendedName>
</protein>
<dbReference type="RefSeq" id="WP_045443294.1">
    <property type="nucleotide sequence ID" value="NZ_CP077405.1"/>
</dbReference>
<evidence type="ECO:0000259" key="3">
    <source>
        <dbReference type="Pfam" id="PF07825"/>
    </source>
</evidence>
<evidence type="ECO:0000256" key="2">
    <source>
        <dbReference type="ARBA" id="ARBA00023172"/>
    </source>
</evidence>
<organism evidence="4 5">
    <name type="scientific">Citrobacter braakii</name>
    <dbReference type="NCBI Taxonomy" id="57706"/>
    <lineage>
        <taxon>Bacteria</taxon>
        <taxon>Pseudomonadati</taxon>
        <taxon>Pseudomonadota</taxon>
        <taxon>Gammaproteobacteria</taxon>
        <taxon>Enterobacterales</taxon>
        <taxon>Enterobacteriaceae</taxon>
        <taxon>Citrobacter</taxon>
        <taxon>Citrobacter freundii complex</taxon>
    </lineage>
</organism>
<dbReference type="Proteomes" id="UP000192573">
    <property type="component" value="Unassembled WGS sequence"/>
</dbReference>